<proteinExistence type="predicted"/>
<evidence type="ECO:0000313" key="1">
    <source>
        <dbReference type="EMBL" id="CAG2242623.1"/>
    </source>
</evidence>
<organism evidence="1 2">
    <name type="scientific">Mytilus edulis</name>
    <name type="common">Blue mussel</name>
    <dbReference type="NCBI Taxonomy" id="6550"/>
    <lineage>
        <taxon>Eukaryota</taxon>
        <taxon>Metazoa</taxon>
        <taxon>Spiralia</taxon>
        <taxon>Lophotrochozoa</taxon>
        <taxon>Mollusca</taxon>
        <taxon>Bivalvia</taxon>
        <taxon>Autobranchia</taxon>
        <taxon>Pteriomorphia</taxon>
        <taxon>Mytilida</taxon>
        <taxon>Mytiloidea</taxon>
        <taxon>Mytilidae</taxon>
        <taxon>Mytilinae</taxon>
        <taxon>Mytilus</taxon>
    </lineage>
</organism>
<keyword evidence="2" id="KW-1185">Reference proteome</keyword>
<gene>
    <name evidence="1" type="ORF">MEDL_54798</name>
</gene>
<protein>
    <submittedName>
        <fullName evidence="1">Uncharacterized protein</fullName>
    </submittedName>
</protein>
<reference evidence="1" key="1">
    <citation type="submission" date="2021-03" db="EMBL/GenBank/DDBJ databases">
        <authorList>
            <person name="Bekaert M."/>
        </authorList>
    </citation>
    <scope>NUCLEOTIDE SEQUENCE</scope>
</reference>
<name>A0A8S3UJK1_MYTED</name>
<accession>A0A8S3UJK1</accession>
<dbReference type="AlphaFoldDB" id="A0A8S3UJK1"/>
<dbReference type="Proteomes" id="UP000683360">
    <property type="component" value="Unassembled WGS sequence"/>
</dbReference>
<dbReference type="EMBL" id="CAJPWZ010002680">
    <property type="protein sequence ID" value="CAG2242623.1"/>
    <property type="molecule type" value="Genomic_DNA"/>
</dbReference>
<evidence type="ECO:0000313" key="2">
    <source>
        <dbReference type="Proteomes" id="UP000683360"/>
    </source>
</evidence>
<dbReference type="OrthoDB" id="6212717at2759"/>
<sequence length="218" mass="24957">MKCEIIDLTDNVLPSASGSAYPVNKSEISADENNIKTGILPKHTSYTKVYIILKHQSCKERFLHYIYWNGLHVKENDTYLLSIGNIIMFNEENNCIHVRLSCPDKYLEATLTLPNSAVAYLESAIAVEVTLVNGFMLYIFLQKENRTPVTLLLSALAISDTTAAILMSIPKYIAYQIYGNQIDYRGIMPAWKHKDFRSGAEWIYCRKSDMFWIVHFIT</sequence>
<dbReference type="Gene3D" id="1.20.1070.10">
    <property type="entry name" value="Rhodopsin 7-helix transmembrane proteins"/>
    <property type="match status" value="1"/>
</dbReference>
<comment type="caution">
    <text evidence="1">The sequence shown here is derived from an EMBL/GenBank/DDBJ whole genome shotgun (WGS) entry which is preliminary data.</text>
</comment>